<dbReference type="Proteomes" id="UP000261540">
    <property type="component" value="Unplaced"/>
</dbReference>
<dbReference type="SUPFAM" id="SSF53098">
    <property type="entry name" value="Ribonuclease H-like"/>
    <property type="match status" value="1"/>
</dbReference>
<feature type="region of interest" description="Disordered" evidence="8">
    <location>
        <begin position="143"/>
        <end position="163"/>
    </location>
</feature>
<keyword evidence="6" id="KW-0269">Exonuclease</keyword>
<keyword evidence="7" id="KW-0539">Nucleus</keyword>
<evidence type="ECO:0000313" key="10">
    <source>
        <dbReference type="Ensembl" id="ENSPKIP00000009801.1"/>
    </source>
</evidence>
<dbReference type="InterPro" id="IPR036397">
    <property type="entry name" value="RNaseH_sf"/>
</dbReference>
<evidence type="ECO:0000313" key="11">
    <source>
        <dbReference type="Proteomes" id="UP000261540"/>
    </source>
</evidence>
<comment type="subcellular location">
    <subcellularLocation>
        <location evidence="1">Nucleus</location>
    </subcellularLocation>
</comment>
<dbReference type="Ensembl" id="ENSPKIT00000033913.1">
    <property type="protein sequence ID" value="ENSPKIP00000009801.1"/>
    <property type="gene ID" value="ENSPKIG00000024761.1"/>
</dbReference>
<sequence>MSKVKVKKKNCTTISTTMPLSAKKHKKAKRKKYEGKAVKNAVEDVKIKSNALLPPKDSQQFSTNWKNLQEVLKLNTKVQEQEFKRQDGSSISNESKVEGKPIKDIPAKGTSAQLIKETKNGKQQTAKDGLLPASTKNDKLFVQSEQSNTRKRKSINGQTPIYNNRQQNKNKRFHQEAEKKLTEDDIWFDDVDPDDIEAAVGTGAADIVRSRQRSRRTDQKSIESSLVKCRAFDGLTKAVAMDCEMVGVGPEGQDSIVARVSMVNQFGKCVYDKYVKPTERVTDYRTHVSGIRPQDIKNGEDVKTVQKEVLEVLEGRILVGHAIHNDLKILLLDHPKKRIRDTQKYKPFKSIVKSGRPSLKLLCEKILNVKVQQGEHSSVQDAQATMRLYTLVKKQWELSIKEGYRNGAVDKCKRTPRPSTKKKNA</sequence>
<dbReference type="FunFam" id="3.30.420.10:FF:000007">
    <property type="entry name" value="Interferon-stimulated exonuclease gene 20"/>
    <property type="match status" value="1"/>
</dbReference>
<evidence type="ECO:0000256" key="6">
    <source>
        <dbReference type="ARBA" id="ARBA00022839"/>
    </source>
</evidence>
<dbReference type="GeneTree" id="ENSGT00940000159607"/>
<feature type="region of interest" description="Disordered" evidence="8">
    <location>
        <begin position="81"/>
        <end position="104"/>
    </location>
</feature>
<dbReference type="GO" id="GO:0005730">
    <property type="term" value="C:nucleolus"/>
    <property type="evidence" value="ECO:0007669"/>
    <property type="project" value="UniProtKB-ARBA"/>
</dbReference>
<dbReference type="GO" id="GO:0006364">
    <property type="term" value="P:rRNA processing"/>
    <property type="evidence" value="ECO:0007669"/>
    <property type="project" value="InterPro"/>
</dbReference>
<name>A0A3B3QWK6_9TELE</name>
<dbReference type="InterPro" id="IPR012337">
    <property type="entry name" value="RNaseH-like_sf"/>
</dbReference>
<dbReference type="PANTHER" id="PTHR12801:SF158">
    <property type="entry name" value="RNA EXONUCLEASE 4"/>
    <property type="match status" value="1"/>
</dbReference>
<comment type="similarity">
    <text evidence="2">Belongs to the REXO4 family.</text>
</comment>
<dbReference type="CDD" id="cd06144">
    <property type="entry name" value="REX4_like"/>
    <property type="match status" value="1"/>
</dbReference>
<dbReference type="PANTHER" id="PTHR12801">
    <property type="entry name" value="RNA EXONUCLEASE REXO1 / RECO3 FAMILY MEMBER-RELATED"/>
    <property type="match status" value="1"/>
</dbReference>
<evidence type="ECO:0000256" key="5">
    <source>
        <dbReference type="ARBA" id="ARBA00022801"/>
    </source>
</evidence>
<evidence type="ECO:0000259" key="9">
    <source>
        <dbReference type="SMART" id="SM00479"/>
    </source>
</evidence>
<dbReference type="GeneID" id="111841860"/>
<evidence type="ECO:0000256" key="3">
    <source>
        <dbReference type="ARBA" id="ARBA00016937"/>
    </source>
</evidence>
<dbReference type="Gene3D" id="3.30.420.10">
    <property type="entry name" value="Ribonuclease H-like superfamily/Ribonuclease H"/>
    <property type="match status" value="1"/>
</dbReference>
<dbReference type="AlphaFoldDB" id="A0A3B3QWK6"/>
<keyword evidence="11" id="KW-1185">Reference proteome</keyword>
<dbReference type="SMART" id="SM00479">
    <property type="entry name" value="EXOIII"/>
    <property type="match status" value="1"/>
</dbReference>
<keyword evidence="5" id="KW-0378">Hydrolase</keyword>
<dbReference type="GO" id="GO:0003676">
    <property type="term" value="F:nucleic acid binding"/>
    <property type="evidence" value="ECO:0007669"/>
    <property type="project" value="InterPro"/>
</dbReference>
<evidence type="ECO:0000256" key="8">
    <source>
        <dbReference type="SAM" id="MobiDB-lite"/>
    </source>
</evidence>
<evidence type="ECO:0000256" key="4">
    <source>
        <dbReference type="ARBA" id="ARBA00022722"/>
    </source>
</evidence>
<reference evidence="10" key="2">
    <citation type="submission" date="2025-09" db="UniProtKB">
        <authorList>
            <consortium name="Ensembl"/>
        </authorList>
    </citation>
    <scope>IDENTIFICATION</scope>
</reference>
<dbReference type="OrthoDB" id="8191639at2759"/>
<reference evidence="10" key="1">
    <citation type="submission" date="2025-08" db="UniProtKB">
        <authorList>
            <consortium name="Ensembl"/>
        </authorList>
    </citation>
    <scope>IDENTIFICATION</scope>
</reference>
<dbReference type="STRING" id="1676925.ENSPKIP00000009801"/>
<dbReference type="InterPro" id="IPR013520">
    <property type="entry name" value="Ribonucl_H"/>
</dbReference>
<dbReference type="RefSeq" id="XP_023663729.1">
    <property type="nucleotide sequence ID" value="XM_023807961.2"/>
</dbReference>
<feature type="domain" description="Exonuclease" evidence="9">
    <location>
        <begin position="237"/>
        <end position="398"/>
    </location>
</feature>
<keyword evidence="4" id="KW-0540">Nuclease</keyword>
<dbReference type="InterPro" id="IPR047021">
    <property type="entry name" value="REXO1/3/4-like"/>
</dbReference>
<dbReference type="GO" id="GO:0008408">
    <property type="term" value="F:3'-5' exonuclease activity"/>
    <property type="evidence" value="ECO:0007669"/>
    <property type="project" value="InterPro"/>
</dbReference>
<organism evidence="10 11">
    <name type="scientific">Paramormyrops kingsleyae</name>
    <dbReference type="NCBI Taxonomy" id="1676925"/>
    <lineage>
        <taxon>Eukaryota</taxon>
        <taxon>Metazoa</taxon>
        <taxon>Chordata</taxon>
        <taxon>Craniata</taxon>
        <taxon>Vertebrata</taxon>
        <taxon>Euteleostomi</taxon>
        <taxon>Actinopterygii</taxon>
        <taxon>Neopterygii</taxon>
        <taxon>Teleostei</taxon>
        <taxon>Osteoglossocephala</taxon>
        <taxon>Osteoglossomorpha</taxon>
        <taxon>Osteoglossiformes</taxon>
        <taxon>Mormyridae</taxon>
        <taxon>Paramormyrops</taxon>
    </lineage>
</organism>
<evidence type="ECO:0000256" key="2">
    <source>
        <dbReference type="ARBA" id="ARBA00010489"/>
    </source>
</evidence>
<protein>
    <recommendedName>
        <fullName evidence="3">RNA exonuclease 4</fullName>
    </recommendedName>
</protein>
<dbReference type="RefSeq" id="XP_023663728.1">
    <property type="nucleotide sequence ID" value="XM_023807960.1"/>
</dbReference>
<dbReference type="GO" id="GO:0006308">
    <property type="term" value="P:DNA catabolic process"/>
    <property type="evidence" value="ECO:0007669"/>
    <property type="project" value="TreeGrafter"/>
</dbReference>
<evidence type="ECO:0000256" key="7">
    <source>
        <dbReference type="ARBA" id="ARBA00023242"/>
    </source>
</evidence>
<accession>A0A3B3QWK6</accession>
<dbReference type="Pfam" id="PF00929">
    <property type="entry name" value="RNase_T"/>
    <property type="match status" value="1"/>
</dbReference>
<feature type="compositionally biased region" description="Basic and acidic residues" evidence="8">
    <location>
        <begin position="95"/>
        <end position="104"/>
    </location>
</feature>
<dbReference type="InterPro" id="IPR037431">
    <property type="entry name" value="REX4_DEDDh_dom"/>
</dbReference>
<proteinExistence type="inferred from homology"/>
<evidence type="ECO:0000256" key="1">
    <source>
        <dbReference type="ARBA" id="ARBA00004123"/>
    </source>
</evidence>